<dbReference type="Proteomes" id="UP000886653">
    <property type="component" value="Unassembled WGS sequence"/>
</dbReference>
<name>A0A9P6NCR2_9BASI</name>
<dbReference type="InterPro" id="IPR023214">
    <property type="entry name" value="HAD_sf"/>
</dbReference>
<dbReference type="GO" id="GO:0004805">
    <property type="term" value="F:trehalose-phosphatase activity"/>
    <property type="evidence" value="ECO:0007669"/>
    <property type="project" value="UniProtKB-EC"/>
</dbReference>
<reference evidence="4" key="1">
    <citation type="submission" date="2013-11" db="EMBL/GenBank/DDBJ databases">
        <title>Genome sequence of the fusiform rust pathogen reveals effectors for host alternation and coevolution with pine.</title>
        <authorList>
            <consortium name="DOE Joint Genome Institute"/>
            <person name="Smith K."/>
            <person name="Pendleton A."/>
            <person name="Kubisiak T."/>
            <person name="Anderson C."/>
            <person name="Salamov A."/>
            <person name="Aerts A."/>
            <person name="Riley R."/>
            <person name="Clum A."/>
            <person name="Lindquist E."/>
            <person name="Ence D."/>
            <person name="Campbell M."/>
            <person name="Kronenberg Z."/>
            <person name="Feau N."/>
            <person name="Dhillon B."/>
            <person name="Hamelin R."/>
            <person name="Burleigh J."/>
            <person name="Smith J."/>
            <person name="Yandell M."/>
            <person name="Nelson C."/>
            <person name="Grigoriev I."/>
            <person name="Davis J."/>
        </authorList>
    </citation>
    <scope>NUCLEOTIDE SEQUENCE</scope>
    <source>
        <strain evidence="4">G11</strain>
    </source>
</reference>
<comment type="catalytic activity">
    <reaction evidence="3">
        <text>alpha,alpha-trehalose 6-phosphate + H2O = alpha,alpha-trehalose + phosphate</text>
        <dbReference type="Rhea" id="RHEA:23420"/>
        <dbReference type="ChEBI" id="CHEBI:15377"/>
        <dbReference type="ChEBI" id="CHEBI:16551"/>
        <dbReference type="ChEBI" id="CHEBI:43474"/>
        <dbReference type="ChEBI" id="CHEBI:58429"/>
        <dbReference type="EC" id="3.1.3.12"/>
    </reaction>
</comment>
<proteinExistence type="inferred from homology"/>
<evidence type="ECO:0000313" key="5">
    <source>
        <dbReference type="Proteomes" id="UP000886653"/>
    </source>
</evidence>
<evidence type="ECO:0000256" key="2">
    <source>
        <dbReference type="ARBA" id="ARBA00006330"/>
    </source>
</evidence>
<comment type="caution">
    <text evidence="4">The sequence shown here is derived from an EMBL/GenBank/DDBJ whole genome shotgun (WGS) entry which is preliminary data.</text>
</comment>
<comment type="similarity">
    <text evidence="1">In the N-terminal section; belongs to the glycosyltransferase 20 family.</text>
</comment>
<evidence type="ECO:0000256" key="3">
    <source>
        <dbReference type="RuleBase" id="RU361117"/>
    </source>
</evidence>
<comment type="similarity">
    <text evidence="3">Belongs to the trehalose phosphatase family.</text>
</comment>
<keyword evidence="3" id="KW-0378">Hydrolase</keyword>
<dbReference type="EMBL" id="MU167368">
    <property type="protein sequence ID" value="KAG0141857.1"/>
    <property type="molecule type" value="Genomic_DNA"/>
</dbReference>
<gene>
    <name evidence="4" type="ORF">CROQUDRAFT_673879</name>
</gene>
<dbReference type="GO" id="GO:0005992">
    <property type="term" value="P:trehalose biosynthetic process"/>
    <property type="evidence" value="ECO:0007669"/>
    <property type="project" value="InterPro"/>
</dbReference>
<dbReference type="InterPro" id="IPR036412">
    <property type="entry name" value="HAD-like_sf"/>
</dbReference>
<dbReference type="Pfam" id="PF02358">
    <property type="entry name" value="Trehalose_PPase"/>
    <property type="match status" value="1"/>
</dbReference>
<dbReference type="NCBIfam" id="TIGR00685">
    <property type="entry name" value="T6PP"/>
    <property type="match status" value="1"/>
</dbReference>
<evidence type="ECO:0000256" key="1">
    <source>
        <dbReference type="ARBA" id="ARBA00005409"/>
    </source>
</evidence>
<comment type="function">
    <text evidence="3">Removes the phosphate from trehalose 6-phosphate to produce free trehalose.</text>
</comment>
<dbReference type="NCBIfam" id="TIGR01484">
    <property type="entry name" value="HAD-SF-IIB"/>
    <property type="match status" value="1"/>
</dbReference>
<dbReference type="Gene3D" id="3.40.50.1000">
    <property type="entry name" value="HAD superfamily/HAD-like"/>
    <property type="match status" value="1"/>
</dbReference>
<dbReference type="GO" id="GO:0003825">
    <property type="term" value="F:alpha,alpha-trehalose-phosphate synthase (UDP-forming) activity"/>
    <property type="evidence" value="ECO:0007669"/>
    <property type="project" value="TreeGrafter"/>
</dbReference>
<comment type="pathway">
    <text evidence="3">Glycan biosynthesis; trehalose biosynthesis.</text>
</comment>
<dbReference type="OrthoDB" id="3031644at2759"/>
<evidence type="ECO:0000313" key="4">
    <source>
        <dbReference type="EMBL" id="KAG0141857.1"/>
    </source>
</evidence>
<dbReference type="InterPro" id="IPR003337">
    <property type="entry name" value="Trehalose_PPase"/>
</dbReference>
<sequence length="332" mass="37441">MEWFEMPDKAQVHPTEILSLGIVKRIGKSANDQVSLPSHRLFLDPPVKVTSRNAYEDFVGQVLSDYKEANENRLIVADYDGTLSHFFDDPDQAIPTKELMTALEKLSSDPRNTVWIISGRDEKFLHNHFSLIENLGLAAEYGVAVREPGKKQWFRSLSVGNDLDEAVSLMKESVKKIKGSAIETKPSSRVWHYRRVYEGNEEACVREAENLELHLNRLITKKNLPYDVVSGNLVVEVKPKNTNKRIALENIYEKSSSHPGFVLIAGDAKPDEEMFEVGSEKRSVAVKNSITPRLYTVKVKNGVDVETRAGYSLEDSTEMVGLLKVLSEHKND</sequence>
<dbReference type="PANTHER" id="PTHR10788">
    <property type="entry name" value="TREHALOSE-6-PHOSPHATE SYNTHASE"/>
    <property type="match status" value="1"/>
</dbReference>
<accession>A0A9P6NCR2</accession>
<organism evidence="4 5">
    <name type="scientific">Cronartium quercuum f. sp. fusiforme G11</name>
    <dbReference type="NCBI Taxonomy" id="708437"/>
    <lineage>
        <taxon>Eukaryota</taxon>
        <taxon>Fungi</taxon>
        <taxon>Dikarya</taxon>
        <taxon>Basidiomycota</taxon>
        <taxon>Pucciniomycotina</taxon>
        <taxon>Pucciniomycetes</taxon>
        <taxon>Pucciniales</taxon>
        <taxon>Coleosporiaceae</taxon>
        <taxon>Cronartium</taxon>
    </lineage>
</organism>
<comment type="similarity">
    <text evidence="2">In the C-terminal section; belongs to the trehalose phosphatase family.</text>
</comment>
<dbReference type="AlphaFoldDB" id="A0A9P6NCR2"/>
<dbReference type="SUPFAM" id="SSF56784">
    <property type="entry name" value="HAD-like"/>
    <property type="match status" value="1"/>
</dbReference>
<dbReference type="InterPro" id="IPR006379">
    <property type="entry name" value="HAD-SF_hydro_IIB"/>
</dbReference>
<keyword evidence="5" id="KW-1185">Reference proteome</keyword>
<dbReference type="Gene3D" id="3.30.70.1020">
    <property type="entry name" value="Trehalose-6-phosphate phosphatase related protein, domain 2"/>
    <property type="match status" value="1"/>
</dbReference>
<comment type="cofactor">
    <cofactor evidence="3">
        <name>a divalent metal cation</name>
        <dbReference type="ChEBI" id="CHEBI:60240"/>
    </cofactor>
</comment>
<dbReference type="EC" id="3.1.3.12" evidence="3"/>
<dbReference type="PANTHER" id="PTHR10788:SF106">
    <property type="entry name" value="BCDNA.GH08860"/>
    <property type="match status" value="1"/>
</dbReference>
<dbReference type="InterPro" id="IPR001830">
    <property type="entry name" value="Glyco_trans_20"/>
</dbReference>
<protein>
    <recommendedName>
        <fullName evidence="3">Trehalose 6-phosphate phosphatase</fullName>
        <ecNumber evidence="3">3.1.3.12</ecNumber>
    </recommendedName>
</protein>